<gene>
    <name evidence="2" type="ORF">ASU33_19660</name>
</gene>
<organism evidence="2 3">
    <name type="scientific">Solirubrum puertoriconensis</name>
    <dbReference type="NCBI Taxonomy" id="1751427"/>
    <lineage>
        <taxon>Bacteria</taxon>
        <taxon>Pseudomonadati</taxon>
        <taxon>Bacteroidota</taxon>
        <taxon>Cytophagia</taxon>
        <taxon>Cytophagales</taxon>
    </lineage>
</organism>
<evidence type="ECO:0000259" key="1">
    <source>
        <dbReference type="Pfam" id="PF13349"/>
    </source>
</evidence>
<evidence type="ECO:0000313" key="2">
    <source>
        <dbReference type="EMBL" id="KUG09043.1"/>
    </source>
</evidence>
<keyword evidence="3" id="KW-1185">Reference proteome</keyword>
<dbReference type="Proteomes" id="UP000054223">
    <property type="component" value="Unassembled WGS sequence"/>
</dbReference>
<accession>A0A9X0HNA6</accession>
<dbReference type="EMBL" id="LNAL01000005">
    <property type="protein sequence ID" value="KUG09043.1"/>
    <property type="molecule type" value="Genomic_DNA"/>
</dbReference>
<dbReference type="AlphaFoldDB" id="A0A9X0HNA6"/>
<sequence>MLAAPALRAQEYKLKISGKDRKIELDMQSSSVTLEGYSGSELIIQGNGYQPAPKRAEGLRAVYNTAEDNTRLGLAVTQKDNIVRIVQASRKDARYLIRVPRAVAVVFKQNSYNGGDVEVRDVDGNLELNLKNGNAKLLNVGGGVVANTISGNITVRYAGISQAPSAVSSVSGDVDVTMRPNSKATLQLRSISGEVYTDLDIDLGKSDSNMRRVGGQLVQGTINGGGTQVSLQSVSGDIFVRKAK</sequence>
<feature type="domain" description="DUF4097" evidence="1">
    <location>
        <begin position="114"/>
        <end position="240"/>
    </location>
</feature>
<reference evidence="2 3" key="1">
    <citation type="submission" date="2015-11" db="EMBL/GenBank/DDBJ databases">
        <title>Solirubrum puertoriconensis gen. nov. an environmental bacteria isolated in Puerto Rico.</title>
        <authorList>
            <person name="Cuebas-Irizarry M.F."/>
            <person name="Montalvo-Rodriguez R."/>
        </authorList>
    </citation>
    <scope>NUCLEOTIDE SEQUENCE [LARGE SCALE GENOMIC DNA]</scope>
    <source>
        <strain evidence="2 3">MC1A</strain>
    </source>
</reference>
<protein>
    <recommendedName>
        <fullName evidence="1">DUF4097 domain-containing protein</fullName>
    </recommendedName>
</protein>
<dbReference type="Pfam" id="PF13349">
    <property type="entry name" value="DUF4097"/>
    <property type="match status" value="1"/>
</dbReference>
<name>A0A9X0HNA6_SOLP1</name>
<evidence type="ECO:0000313" key="3">
    <source>
        <dbReference type="Proteomes" id="UP000054223"/>
    </source>
</evidence>
<dbReference type="InterPro" id="IPR025164">
    <property type="entry name" value="Toastrack_DUF4097"/>
</dbReference>
<comment type="caution">
    <text evidence="2">The sequence shown here is derived from an EMBL/GenBank/DDBJ whole genome shotgun (WGS) entry which is preliminary data.</text>
</comment>
<proteinExistence type="predicted"/>